<dbReference type="Pfam" id="PF08646">
    <property type="entry name" value="Rep_fac-A_C"/>
    <property type="match status" value="1"/>
</dbReference>
<name>A0A2K3PIN6_TRIPR</name>
<feature type="domain" description="Replication protein A 70 kDa DNA-binding subunit B/D first OB fold" evidence="6">
    <location>
        <begin position="11"/>
        <end position="114"/>
    </location>
</feature>
<keyword evidence="4" id="KW-0862">Zinc</keyword>
<dbReference type="InterPro" id="IPR003871">
    <property type="entry name" value="RFA1B/D_OB_1st"/>
</dbReference>
<dbReference type="CDD" id="cd04481">
    <property type="entry name" value="RPA1_DBD_B_like"/>
    <property type="match status" value="1"/>
</dbReference>
<dbReference type="InterPro" id="IPR012340">
    <property type="entry name" value="NA-bd_OB-fold"/>
</dbReference>
<organism evidence="8 9">
    <name type="scientific">Trifolium pratense</name>
    <name type="common">Red clover</name>
    <dbReference type="NCBI Taxonomy" id="57577"/>
    <lineage>
        <taxon>Eukaryota</taxon>
        <taxon>Viridiplantae</taxon>
        <taxon>Streptophyta</taxon>
        <taxon>Embryophyta</taxon>
        <taxon>Tracheophyta</taxon>
        <taxon>Spermatophyta</taxon>
        <taxon>Magnoliopsida</taxon>
        <taxon>eudicotyledons</taxon>
        <taxon>Gunneridae</taxon>
        <taxon>Pentapetalae</taxon>
        <taxon>rosids</taxon>
        <taxon>fabids</taxon>
        <taxon>Fabales</taxon>
        <taxon>Fabaceae</taxon>
        <taxon>Papilionoideae</taxon>
        <taxon>50 kb inversion clade</taxon>
        <taxon>NPAAA clade</taxon>
        <taxon>Hologalegina</taxon>
        <taxon>IRL clade</taxon>
        <taxon>Trifolieae</taxon>
        <taxon>Trifolium</taxon>
    </lineage>
</organism>
<dbReference type="PANTHER" id="PTHR47165:SF4">
    <property type="entry name" value="OS03G0429900 PROTEIN"/>
    <property type="match status" value="1"/>
</dbReference>
<proteinExistence type="inferred from homology"/>
<reference evidence="8 9" key="2">
    <citation type="journal article" date="2017" name="Front. Plant Sci.">
        <title>Gene Classification and Mining of Molecular Markers Useful in Red Clover (Trifolium pratense) Breeding.</title>
        <authorList>
            <person name="Istvanek J."/>
            <person name="Dluhosova J."/>
            <person name="Dluhos P."/>
            <person name="Patkova L."/>
            <person name="Nedelnik J."/>
            <person name="Repkova J."/>
        </authorList>
    </citation>
    <scope>NUCLEOTIDE SEQUENCE [LARGE SCALE GENOMIC DNA]</scope>
    <source>
        <strain evidence="9">cv. Tatra</strain>
        <tissue evidence="8">Young leaves</tissue>
    </source>
</reference>
<dbReference type="SUPFAM" id="SSF50249">
    <property type="entry name" value="Nucleic acid-binding proteins"/>
    <property type="match status" value="3"/>
</dbReference>
<dbReference type="EMBL" id="ASHM01007424">
    <property type="protein sequence ID" value="PNY15141.1"/>
    <property type="molecule type" value="Genomic_DNA"/>
</dbReference>
<keyword evidence="3" id="KW-0863">Zinc-finger</keyword>
<evidence type="ECO:0000313" key="8">
    <source>
        <dbReference type="EMBL" id="PNY15141.1"/>
    </source>
</evidence>
<gene>
    <name evidence="8" type="ORF">L195_g011831</name>
</gene>
<comment type="caution">
    <text evidence="8">The sequence shown here is derived from an EMBL/GenBank/DDBJ whole genome shotgun (WGS) entry which is preliminary data.</text>
</comment>
<dbReference type="InterPro" id="IPR013955">
    <property type="entry name" value="Rep_factor-A_C"/>
</dbReference>
<evidence type="ECO:0000256" key="4">
    <source>
        <dbReference type="ARBA" id="ARBA00022833"/>
    </source>
</evidence>
<evidence type="ECO:0000256" key="3">
    <source>
        <dbReference type="ARBA" id="ARBA00022771"/>
    </source>
</evidence>
<evidence type="ECO:0000256" key="5">
    <source>
        <dbReference type="ARBA" id="ARBA00023125"/>
    </source>
</evidence>
<keyword evidence="5 8" id="KW-0238">DNA-binding</keyword>
<dbReference type="CDD" id="cd04480">
    <property type="entry name" value="RPA1_DBD_A_like"/>
    <property type="match status" value="1"/>
</dbReference>
<evidence type="ECO:0000313" key="9">
    <source>
        <dbReference type="Proteomes" id="UP000236291"/>
    </source>
</evidence>
<keyword evidence="2" id="KW-0479">Metal-binding</keyword>
<dbReference type="InterPro" id="IPR047192">
    <property type="entry name" value="Euk_RPA1_DBD_C"/>
</dbReference>
<feature type="domain" description="Replication factor A C-terminal" evidence="7">
    <location>
        <begin position="309"/>
        <end position="385"/>
    </location>
</feature>
<evidence type="ECO:0000259" key="6">
    <source>
        <dbReference type="Pfam" id="PF02721"/>
    </source>
</evidence>
<evidence type="ECO:0000256" key="1">
    <source>
        <dbReference type="ARBA" id="ARBA00005690"/>
    </source>
</evidence>
<dbReference type="GO" id="GO:0003677">
    <property type="term" value="F:DNA binding"/>
    <property type="evidence" value="ECO:0007669"/>
    <property type="project" value="UniProtKB-KW"/>
</dbReference>
<protein>
    <submittedName>
        <fullName evidence="8">Replication protein A 70 kDa DNA-binding subunit</fullName>
    </submittedName>
</protein>
<accession>A0A2K3PIN6</accession>
<evidence type="ECO:0000256" key="2">
    <source>
        <dbReference type="ARBA" id="ARBA00022723"/>
    </source>
</evidence>
<dbReference type="PANTHER" id="PTHR47165">
    <property type="entry name" value="OS03G0429900 PROTEIN"/>
    <property type="match status" value="1"/>
</dbReference>
<dbReference type="STRING" id="57577.A0A2K3PIN6"/>
<reference evidence="8 9" key="1">
    <citation type="journal article" date="2014" name="Am. J. Bot.">
        <title>Genome assembly and annotation for red clover (Trifolium pratense; Fabaceae).</title>
        <authorList>
            <person name="Istvanek J."/>
            <person name="Jaros M."/>
            <person name="Krenek A."/>
            <person name="Repkova J."/>
        </authorList>
    </citation>
    <scope>NUCLEOTIDE SEQUENCE [LARGE SCALE GENOMIC DNA]</scope>
    <source>
        <strain evidence="9">cv. Tatra</strain>
        <tissue evidence="8">Young leaves</tissue>
    </source>
</reference>
<dbReference type="GO" id="GO:0008270">
    <property type="term" value="F:zinc ion binding"/>
    <property type="evidence" value="ECO:0007669"/>
    <property type="project" value="UniProtKB-KW"/>
</dbReference>
<dbReference type="Gene3D" id="2.40.50.140">
    <property type="entry name" value="Nucleic acid-binding proteins"/>
    <property type="match status" value="3"/>
</dbReference>
<evidence type="ECO:0000259" key="7">
    <source>
        <dbReference type="Pfam" id="PF08646"/>
    </source>
</evidence>
<dbReference type="Proteomes" id="UP000236291">
    <property type="component" value="Unassembled WGS sequence"/>
</dbReference>
<dbReference type="AlphaFoldDB" id="A0A2K3PIN6"/>
<sequence>MANSGMYVKKTRISEITGGKIDFQMKVRVINLWSTPDRSNPNEQGALHMIFLDKDCGKIYATVRKDLLSQFKDDIEDGAAYVVERFMVGKNDTSYKSTSHKHKLNFMRGTKMIKVKASDIPANHFDFMPFTEILASAKEDQFLDVIGHVVEKNALKETQKNGKISKLMDATIEDLEGNRIHCTLWDDYAIKMQQFLDGHDPSLPVIIILQLCKLKKYLGVMGVSNSFYGTKLFLNADMPDVASYIERMNAANVELTQVVSQMSGPPVISVADDLLQTPRMTIEDLIESTQKCCGSVLAWGCEFDMDAGWFYQACTKCSSRISFVSGQLYCDKCKMPRTAVPRYKVHLQVIDDTGSITFVMFDRVVFQVVGLTAQDLLDSMNNDASSPPYPPQLDMFVNKWMLFKVEVSDANLYRNWRGYNVKKVTSDDNVISQFTALHGIKLNGDTNDSDFEYPECDLGGDSPPIVLDGVESSNKSDIVISKSGQTPTSKLTDKKKVQTLCFQNLDKHLQAKRIIDLGDDDDDVVLSNTPSTSKSNVVMTTHLAEDRTVTTKEIKLACVKIEESK</sequence>
<dbReference type="Pfam" id="PF02721">
    <property type="entry name" value="DUF223"/>
    <property type="match status" value="1"/>
</dbReference>
<dbReference type="CDD" id="cd04476">
    <property type="entry name" value="RPA1_DBD_C"/>
    <property type="match status" value="1"/>
</dbReference>
<comment type="similarity">
    <text evidence="1">Belongs to the replication factor A protein 1 family.</text>
</comment>